<dbReference type="InterPro" id="IPR045186">
    <property type="entry name" value="Indole-3-glycerol_P_synth"/>
</dbReference>
<dbReference type="Proteomes" id="UP000316425">
    <property type="component" value="Unassembled WGS sequence"/>
</dbReference>
<comment type="similarity">
    <text evidence="3 9">Belongs to the TrpC family.</text>
</comment>
<dbReference type="EC" id="4.1.1.48" evidence="9"/>
<dbReference type="OrthoDB" id="9804217at2"/>
<proteinExistence type="inferred from homology"/>
<evidence type="ECO:0000256" key="2">
    <source>
        <dbReference type="ARBA" id="ARBA00004696"/>
    </source>
</evidence>
<dbReference type="NCBIfam" id="NF001377">
    <property type="entry name" value="PRK00278.2-4"/>
    <property type="match status" value="1"/>
</dbReference>
<dbReference type="Gene3D" id="3.20.20.70">
    <property type="entry name" value="Aldolase class I"/>
    <property type="match status" value="1"/>
</dbReference>
<sequence length="264" mass="29825">MTILDKILAKKQQEITELKRSYQRHTNRKKSPVSLYRAFQQSERMNIIAEFKRASPSKGSINIDADPGIHTKMYEQFGANAISVLTDQPFFQGSMGDLQRVRQGVDIPVLNKDFILDEIQIDRALDYGADVILLIAAAMKPARLEQLYRYATELGLDVLLEIHTEEEATIANDLNANLVGINNRDLKTFNVDLATTERLAERIQNPATLLISESGMKTTADVERVQRAGTRGILVGETMMQSSDLKQTFDELRIPLHEVSLHER</sequence>
<reference evidence="11 12" key="1">
    <citation type="submission" date="2019-07" db="EMBL/GenBank/DDBJ databases">
        <title>Allobacillus sp. nov. SKP isolated from shrimp paste of Euphausiacea.</title>
        <authorList>
            <person name="Kanchanasin P."/>
            <person name="Tanasupawat S."/>
            <person name="Shi W."/>
            <person name="Wu L."/>
            <person name="Ma J."/>
        </authorList>
    </citation>
    <scope>NUCLEOTIDE SEQUENCE [LARGE SCALE GENOMIC DNA]</scope>
    <source>
        <strain evidence="11 12">SKP4-8</strain>
    </source>
</reference>
<evidence type="ECO:0000313" key="11">
    <source>
        <dbReference type="EMBL" id="TSJ64960.1"/>
    </source>
</evidence>
<dbReference type="InterPro" id="IPR011060">
    <property type="entry name" value="RibuloseP-bd_barrel"/>
</dbReference>
<dbReference type="RefSeq" id="WP_144088895.1">
    <property type="nucleotide sequence ID" value="NZ_VMHE01000013.1"/>
</dbReference>
<evidence type="ECO:0000259" key="10">
    <source>
        <dbReference type="Pfam" id="PF00218"/>
    </source>
</evidence>
<evidence type="ECO:0000256" key="6">
    <source>
        <dbReference type="ARBA" id="ARBA00022822"/>
    </source>
</evidence>
<dbReference type="FunFam" id="3.20.20.70:FF:000024">
    <property type="entry name" value="Indole-3-glycerol phosphate synthase"/>
    <property type="match status" value="1"/>
</dbReference>
<dbReference type="SUPFAM" id="SSF51366">
    <property type="entry name" value="Ribulose-phoshate binding barrel"/>
    <property type="match status" value="1"/>
</dbReference>
<keyword evidence="6 9" id="KW-0822">Tryptophan biosynthesis</keyword>
<accession>A0A556PKP3</accession>
<evidence type="ECO:0000256" key="7">
    <source>
        <dbReference type="ARBA" id="ARBA00023141"/>
    </source>
</evidence>
<keyword evidence="8 9" id="KW-0456">Lyase</keyword>
<organism evidence="11 12">
    <name type="scientific">Allobacillus salarius</name>
    <dbReference type="NCBI Taxonomy" id="1955272"/>
    <lineage>
        <taxon>Bacteria</taxon>
        <taxon>Bacillati</taxon>
        <taxon>Bacillota</taxon>
        <taxon>Bacilli</taxon>
        <taxon>Bacillales</taxon>
        <taxon>Bacillaceae</taxon>
        <taxon>Allobacillus</taxon>
    </lineage>
</organism>
<dbReference type="Pfam" id="PF00218">
    <property type="entry name" value="IGPS"/>
    <property type="match status" value="1"/>
</dbReference>
<keyword evidence="7 9" id="KW-0057">Aromatic amino acid biosynthesis</keyword>
<dbReference type="EMBL" id="VMHE01000013">
    <property type="protein sequence ID" value="TSJ64960.1"/>
    <property type="molecule type" value="Genomic_DNA"/>
</dbReference>
<evidence type="ECO:0000256" key="9">
    <source>
        <dbReference type="HAMAP-Rule" id="MF_00134"/>
    </source>
</evidence>
<keyword evidence="5 9" id="KW-0210">Decarboxylase</keyword>
<evidence type="ECO:0000256" key="3">
    <source>
        <dbReference type="ARBA" id="ARBA00008737"/>
    </source>
</evidence>
<dbReference type="InterPro" id="IPR013785">
    <property type="entry name" value="Aldolase_TIM"/>
</dbReference>
<evidence type="ECO:0000256" key="1">
    <source>
        <dbReference type="ARBA" id="ARBA00001633"/>
    </source>
</evidence>
<evidence type="ECO:0000256" key="8">
    <source>
        <dbReference type="ARBA" id="ARBA00023239"/>
    </source>
</evidence>
<dbReference type="GO" id="GO:0000162">
    <property type="term" value="P:L-tryptophan biosynthetic process"/>
    <property type="evidence" value="ECO:0007669"/>
    <property type="project" value="UniProtKB-UniRule"/>
</dbReference>
<dbReference type="CDD" id="cd00331">
    <property type="entry name" value="IGPS"/>
    <property type="match status" value="1"/>
</dbReference>
<gene>
    <name evidence="9 11" type="primary">trpC</name>
    <name evidence="11" type="ORF">FPQ13_08395</name>
</gene>
<dbReference type="GO" id="GO:0004425">
    <property type="term" value="F:indole-3-glycerol-phosphate synthase activity"/>
    <property type="evidence" value="ECO:0007669"/>
    <property type="project" value="UniProtKB-UniRule"/>
</dbReference>
<keyword evidence="4 9" id="KW-0028">Amino-acid biosynthesis</keyword>
<comment type="pathway">
    <text evidence="2 9">Amino-acid biosynthesis; L-tryptophan biosynthesis; L-tryptophan from chorismate: step 4/5.</text>
</comment>
<evidence type="ECO:0000256" key="4">
    <source>
        <dbReference type="ARBA" id="ARBA00022605"/>
    </source>
</evidence>
<dbReference type="PROSITE" id="PS00614">
    <property type="entry name" value="IGPS"/>
    <property type="match status" value="1"/>
</dbReference>
<dbReference type="AlphaFoldDB" id="A0A556PKP3"/>
<dbReference type="PANTHER" id="PTHR22854">
    <property type="entry name" value="TRYPTOPHAN BIOSYNTHESIS PROTEIN"/>
    <property type="match status" value="1"/>
</dbReference>
<dbReference type="InterPro" id="IPR001468">
    <property type="entry name" value="Indole-3-GlycerolPSynthase_CS"/>
</dbReference>
<dbReference type="PANTHER" id="PTHR22854:SF2">
    <property type="entry name" value="INDOLE-3-GLYCEROL-PHOSPHATE SYNTHASE"/>
    <property type="match status" value="1"/>
</dbReference>
<evidence type="ECO:0000256" key="5">
    <source>
        <dbReference type="ARBA" id="ARBA00022793"/>
    </source>
</evidence>
<dbReference type="InterPro" id="IPR013798">
    <property type="entry name" value="Indole-3-glycerol_P_synth_dom"/>
</dbReference>
<evidence type="ECO:0000313" key="12">
    <source>
        <dbReference type="Proteomes" id="UP000316425"/>
    </source>
</evidence>
<feature type="domain" description="Indole-3-glycerol phosphate synthase" evidence="10">
    <location>
        <begin position="4"/>
        <end position="252"/>
    </location>
</feature>
<keyword evidence="12" id="KW-1185">Reference proteome</keyword>
<dbReference type="UniPathway" id="UPA00035">
    <property type="reaction ID" value="UER00043"/>
</dbReference>
<dbReference type="HAMAP" id="MF_00134_B">
    <property type="entry name" value="IGPS_B"/>
    <property type="match status" value="1"/>
</dbReference>
<comment type="catalytic activity">
    <reaction evidence="1 9">
        <text>1-(2-carboxyphenylamino)-1-deoxy-D-ribulose 5-phosphate + H(+) = (1S,2R)-1-C-(indol-3-yl)glycerol 3-phosphate + CO2 + H2O</text>
        <dbReference type="Rhea" id="RHEA:23476"/>
        <dbReference type="ChEBI" id="CHEBI:15377"/>
        <dbReference type="ChEBI" id="CHEBI:15378"/>
        <dbReference type="ChEBI" id="CHEBI:16526"/>
        <dbReference type="ChEBI" id="CHEBI:58613"/>
        <dbReference type="ChEBI" id="CHEBI:58866"/>
        <dbReference type="EC" id="4.1.1.48"/>
    </reaction>
</comment>
<name>A0A556PKP3_9BACI</name>
<protein>
    <recommendedName>
        <fullName evidence="9">Indole-3-glycerol phosphate synthase</fullName>
        <shortName evidence="9">IGPS</shortName>
        <ecNumber evidence="9">4.1.1.48</ecNumber>
    </recommendedName>
</protein>
<dbReference type="GO" id="GO:0004640">
    <property type="term" value="F:phosphoribosylanthranilate isomerase activity"/>
    <property type="evidence" value="ECO:0007669"/>
    <property type="project" value="TreeGrafter"/>
</dbReference>
<comment type="caution">
    <text evidence="11">The sequence shown here is derived from an EMBL/GenBank/DDBJ whole genome shotgun (WGS) entry which is preliminary data.</text>
</comment>